<dbReference type="GO" id="GO:0005886">
    <property type="term" value="C:plasma membrane"/>
    <property type="evidence" value="ECO:0007669"/>
    <property type="project" value="UniProtKB-UniRule"/>
</dbReference>
<gene>
    <name evidence="9 10" type="primary">secE</name>
    <name evidence="10" type="ORF">ERCIPSTX3056_418</name>
</gene>
<dbReference type="Gene3D" id="1.20.5.1030">
    <property type="entry name" value="Preprotein translocase secy subunit"/>
    <property type="match status" value="1"/>
</dbReference>
<dbReference type="AlphaFoldDB" id="A0A451DK39"/>
<evidence type="ECO:0000256" key="6">
    <source>
        <dbReference type="ARBA" id="ARBA00022989"/>
    </source>
</evidence>
<proteinExistence type="inferred from homology"/>
<keyword evidence="7 9" id="KW-0811">Translocation</keyword>
<reference evidence="10 11" key="1">
    <citation type="submission" date="2019-02" db="EMBL/GenBank/DDBJ databases">
        <authorList>
            <person name="Manzano-Marin A."/>
            <person name="Manzano-Marin A."/>
        </authorList>
    </citation>
    <scope>NUCLEOTIDE SEQUENCE [LARGE SCALE GENOMIC DNA]</scope>
    <source>
        <strain evidence="10 11">ErCipseudotaxifoliae</strain>
    </source>
</reference>
<dbReference type="PANTHER" id="PTHR33910">
    <property type="entry name" value="PROTEIN TRANSLOCASE SUBUNIT SECE"/>
    <property type="match status" value="1"/>
</dbReference>
<dbReference type="PRINTS" id="PR01650">
    <property type="entry name" value="SECETRNLCASE"/>
</dbReference>
<keyword evidence="6 9" id="KW-1133">Transmembrane helix</keyword>
<dbReference type="HAMAP" id="MF_00422">
    <property type="entry name" value="SecE"/>
    <property type="match status" value="1"/>
</dbReference>
<dbReference type="GO" id="GO:0043952">
    <property type="term" value="P:protein transport by the Sec complex"/>
    <property type="evidence" value="ECO:0007669"/>
    <property type="project" value="UniProtKB-UniRule"/>
</dbReference>
<evidence type="ECO:0000256" key="1">
    <source>
        <dbReference type="ARBA" id="ARBA00004370"/>
    </source>
</evidence>
<evidence type="ECO:0000256" key="3">
    <source>
        <dbReference type="ARBA" id="ARBA00022475"/>
    </source>
</evidence>
<evidence type="ECO:0000256" key="7">
    <source>
        <dbReference type="ARBA" id="ARBA00023010"/>
    </source>
</evidence>
<evidence type="ECO:0000256" key="9">
    <source>
        <dbReference type="HAMAP-Rule" id="MF_00422"/>
    </source>
</evidence>
<name>A0A451DK39_9GAMM</name>
<feature type="transmembrane region" description="Helical" evidence="9">
    <location>
        <begin position="20"/>
        <end position="37"/>
    </location>
</feature>
<dbReference type="KEGG" id="ehd:ERCIPSTX3056_418"/>
<evidence type="ECO:0000256" key="5">
    <source>
        <dbReference type="ARBA" id="ARBA00022927"/>
    </source>
</evidence>
<dbReference type="NCBIfam" id="NF004372">
    <property type="entry name" value="PRK05740.1-2"/>
    <property type="match status" value="1"/>
</dbReference>
<dbReference type="PANTHER" id="PTHR33910:SF1">
    <property type="entry name" value="PROTEIN TRANSLOCASE SUBUNIT SECE"/>
    <property type="match status" value="1"/>
</dbReference>
<sequence length="128" mass="14551">MNDSIEDTSKKKNRIEVYKWLGVMILVVTAIIGNALYRDMLFPVRILIIILLITAATILALLTVKGKAALNFTYQAHSEIRKIIWPTRQETFHTTFIVTAVTTIMSLILWGLDSILVRLVSFITGLRF</sequence>
<dbReference type="GO" id="GO:0009306">
    <property type="term" value="P:protein secretion"/>
    <property type="evidence" value="ECO:0007669"/>
    <property type="project" value="UniProtKB-UniRule"/>
</dbReference>
<dbReference type="GO" id="GO:0008320">
    <property type="term" value="F:protein transmembrane transporter activity"/>
    <property type="evidence" value="ECO:0007669"/>
    <property type="project" value="UniProtKB-UniRule"/>
</dbReference>
<dbReference type="NCBIfam" id="TIGR00964">
    <property type="entry name" value="secE_bact"/>
    <property type="match status" value="1"/>
</dbReference>
<evidence type="ECO:0000256" key="2">
    <source>
        <dbReference type="ARBA" id="ARBA00022448"/>
    </source>
</evidence>
<evidence type="ECO:0000256" key="8">
    <source>
        <dbReference type="ARBA" id="ARBA00023136"/>
    </source>
</evidence>
<protein>
    <recommendedName>
        <fullName evidence="9">Protein translocase subunit SecE</fullName>
    </recommendedName>
</protein>
<dbReference type="InterPro" id="IPR038379">
    <property type="entry name" value="SecE_sf"/>
</dbReference>
<dbReference type="GO" id="GO:0065002">
    <property type="term" value="P:intracellular protein transmembrane transport"/>
    <property type="evidence" value="ECO:0007669"/>
    <property type="project" value="UniProtKB-UniRule"/>
</dbReference>
<dbReference type="InterPro" id="IPR001901">
    <property type="entry name" value="Translocase_SecE/Sec61-g"/>
</dbReference>
<comment type="similarity">
    <text evidence="9">Belongs to the SecE/SEC61-gamma family.</text>
</comment>
<dbReference type="Pfam" id="PF00584">
    <property type="entry name" value="SecE"/>
    <property type="match status" value="1"/>
</dbReference>
<comment type="subcellular location">
    <subcellularLocation>
        <location evidence="1">Membrane</location>
    </subcellularLocation>
</comment>
<keyword evidence="3 9" id="KW-1003">Cell membrane</keyword>
<evidence type="ECO:0000313" key="11">
    <source>
        <dbReference type="Proteomes" id="UP000294462"/>
    </source>
</evidence>
<keyword evidence="2 9" id="KW-0813">Transport</keyword>
<organism evidence="10 11">
    <name type="scientific">Candidatus Erwinia haradaeae</name>
    <dbReference type="NCBI Taxonomy" id="1922217"/>
    <lineage>
        <taxon>Bacteria</taxon>
        <taxon>Pseudomonadati</taxon>
        <taxon>Pseudomonadota</taxon>
        <taxon>Gammaproteobacteria</taxon>
        <taxon>Enterobacterales</taxon>
        <taxon>Erwiniaceae</taxon>
        <taxon>Erwinia</taxon>
    </lineage>
</organism>
<dbReference type="EMBL" id="LR217725">
    <property type="protein sequence ID" value="VFP87098.1"/>
    <property type="molecule type" value="Genomic_DNA"/>
</dbReference>
<dbReference type="Proteomes" id="UP000294462">
    <property type="component" value="Chromosome"/>
</dbReference>
<feature type="transmembrane region" description="Helical" evidence="9">
    <location>
        <begin position="91"/>
        <end position="112"/>
    </location>
</feature>
<keyword evidence="11" id="KW-1185">Reference proteome</keyword>
<keyword evidence="5 9" id="KW-0653">Protein transport</keyword>
<dbReference type="InterPro" id="IPR005807">
    <property type="entry name" value="SecE_bac"/>
</dbReference>
<keyword evidence="8 9" id="KW-0472">Membrane</keyword>
<comment type="caution">
    <text evidence="9">Lacks conserved residue(s) required for the propagation of feature annotation.</text>
</comment>
<feature type="transmembrane region" description="Helical" evidence="9">
    <location>
        <begin position="43"/>
        <end position="64"/>
    </location>
</feature>
<keyword evidence="4 9" id="KW-0812">Transmembrane</keyword>
<dbReference type="RefSeq" id="WP_072666528.1">
    <property type="nucleotide sequence ID" value="NZ_LR217725.1"/>
</dbReference>
<dbReference type="GO" id="GO:0006605">
    <property type="term" value="P:protein targeting"/>
    <property type="evidence" value="ECO:0007669"/>
    <property type="project" value="UniProtKB-UniRule"/>
</dbReference>
<accession>A0A451DK39</accession>
<evidence type="ECO:0000256" key="4">
    <source>
        <dbReference type="ARBA" id="ARBA00022692"/>
    </source>
</evidence>
<comment type="function">
    <text evidence="9">Essential subunit of the Sec protein translocation channel SecYEG. Clamps together the 2 halves of SecY. May contact the channel plug during translocation.</text>
</comment>
<comment type="subunit">
    <text evidence="9">Component of the Sec protein translocase complex. Heterotrimer consisting of SecY, SecE and SecG subunits. The heterotrimers can form oligomers, although 1 heterotrimer is thought to be able to translocate proteins. Interacts with the ribosome. Interacts with SecDF, and other proteins may be involved. Interacts with SecA.</text>
</comment>
<evidence type="ECO:0000313" key="10">
    <source>
        <dbReference type="EMBL" id="VFP87098.1"/>
    </source>
</evidence>